<evidence type="ECO:0000256" key="1">
    <source>
        <dbReference type="SAM" id="Phobius"/>
    </source>
</evidence>
<reference evidence="2 3" key="1">
    <citation type="submission" date="2023-10" db="EMBL/GenBank/DDBJ databases">
        <title>Bacteria for the degradation of biodegradable plastic PBAT(Polybutylene adipate terephthalate).</title>
        <authorList>
            <person name="Weon H.-Y."/>
            <person name="Yeon J."/>
        </authorList>
    </citation>
    <scope>NUCLEOTIDE SEQUENCE [LARGE SCALE GENOMIC DNA]</scope>
    <source>
        <strain evidence="2 3">SBD 7-3</strain>
    </source>
</reference>
<feature type="transmembrane region" description="Helical" evidence="1">
    <location>
        <begin position="69"/>
        <end position="88"/>
    </location>
</feature>
<evidence type="ECO:0000313" key="2">
    <source>
        <dbReference type="EMBL" id="WOB07640.1"/>
    </source>
</evidence>
<accession>A0ABZ0CRM0</accession>
<keyword evidence="1" id="KW-1133">Transmembrane helix</keyword>
<dbReference type="RefSeq" id="WP_316700297.1">
    <property type="nucleotide sequence ID" value="NZ_CP136336.1"/>
</dbReference>
<sequence>MATKPAVRRVPPPRTLAIDSISELQAFRQTIIRRWKLPRVRVTLRVPGLRSARNEHFERVINRQLGRSGGWTALWTAVAFTGLAMVFPIEPAGVESLSALGAWVAEVALGWVVGWGIGKGSAVAMAHWRIVRACGRVQAEAQATQLKAPG</sequence>
<dbReference type="Proteomes" id="UP001303946">
    <property type="component" value="Chromosome"/>
</dbReference>
<name>A0ABZ0CRM0_9BURK</name>
<protein>
    <recommendedName>
        <fullName evidence="4">Holin of 3TMs, for gene-transfer release</fullName>
    </recommendedName>
</protein>
<dbReference type="EMBL" id="CP136336">
    <property type="protein sequence ID" value="WOB07640.1"/>
    <property type="molecule type" value="Genomic_DNA"/>
</dbReference>
<keyword evidence="1" id="KW-0812">Transmembrane</keyword>
<keyword evidence="3" id="KW-1185">Reference proteome</keyword>
<keyword evidence="1" id="KW-0472">Membrane</keyword>
<feature type="transmembrane region" description="Helical" evidence="1">
    <location>
        <begin position="100"/>
        <end position="118"/>
    </location>
</feature>
<evidence type="ECO:0008006" key="4">
    <source>
        <dbReference type="Google" id="ProtNLM"/>
    </source>
</evidence>
<evidence type="ECO:0000313" key="3">
    <source>
        <dbReference type="Proteomes" id="UP001303946"/>
    </source>
</evidence>
<gene>
    <name evidence="2" type="ORF">RXV79_22345</name>
</gene>
<organism evidence="2 3">
    <name type="scientific">Piscinibacter gummiphilus</name>
    <dbReference type="NCBI Taxonomy" id="946333"/>
    <lineage>
        <taxon>Bacteria</taxon>
        <taxon>Pseudomonadati</taxon>
        <taxon>Pseudomonadota</taxon>
        <taxon>Betaproteobacteria</taxon>
        <taxon>Burkholderiales</taxon>
        <taxon>Sphaerotilaceae</taxon>
        <taxon>Piscinibacter</taxon>
    </lineage>
</organism>
<proteinExistence type="predicted"/>